<dbReference type="SUPFAM" id="SSF50729">
    <property type="entry name" value="PH domain-like"/>
    <property type="match status" value="1"/>
</dbReference>
<dbReference type="PROSITE" id="PS51285">
    <property type="entry name" value="AGC_KINASE_CTER"/>
    <property type="match status" value="1"/>
</dbReference>
<feature type="compositionally biased region" description="Polar residues" evidence="9">
    <location>
        <begin position="49"/>
        <end position="62"/>
    </location>
</feature>
<evidence type="ECO:0000259" key="12">
    <source>
        <dbReference type="PROSITE" id="PS50200"/>
    </source>
</evidence>
<dbReference type="InterPro" id="IPR011009">
    <property type="entry name" value="Kinase-like_dom_sf"/>
</dbReference>
<dbReference type="GO" id="GO:0007165">
    <property type="term" value="P:signal transduction"/>
    <property type="evidence" value="ECO:0007669"/>
    <property type="project" value="InterPro"/>
</dbReference>
<comment type="similarity">
    <text evidence="1">Belongs to the protein kinase superfamily. AGC Ser/Thr protein kinase family. RAC subfamily.</text>
</comment>
<dbReference type="GO" id="GO:0005524">
    <property type="term" value="F:ATP binding"/>
    <property type="evidence" value="ECO:0007669"/>
    <property type="project" value="UniProtKB-UniRule"/>
</dbReference>
<accession>A0AAD5U980</accession>
<dbReference type="FunFam" id="1.10.510.10:FF:000008">
    <property type="entry name" value="Non-specific serine/threonine protein kinase"/>
    <property type="match status" value="1"/>
</dbReference>
<evidence type="ECO:0000256" key="6">
    <source>
        <dbReference type="ARBA" id="ARBA00022777"/>
    </source>
</evidence>
<evidence type="ECO:0000259" key="13">
    <source>
        <dbReference type="PROSITE" id="PS51285"/>
    </source>
</evidence>
<dbReference type="Pfam" id="PF21989">
    <property type="entry name" value="RA_2"/>
    <property type="match status" value="1"/>
</dbReference>
<feature type="domain" description="Protein kinase" evidence="11">
    <location>
        <begin position="1037"/>
        <end position="1291"/>
    </location>
</feature>
<evidence type="ECO:0000256" key="7">
    <source>
        <dbReference type="ARBA" id="ARBA00022840"/>
    </source>
</evidence>
<dbReference type="InterPro" id="IPR008271">
    <property type="entry name" value="Ser/Thr_kinase_AS"/>
</dbReference>
<feature type="domain" description="Ras-associating" evidence="12">
    <location>
        <begin position="667"/>
        <end position="752"/>
    </location>
</feature>
<dbReference type="PROSITE" id="PS50003">
    <property type="entry name" value="PH_DOMAIN"/>
    <property type="match status" value="1"/>
</dbReference>
<keyword evidence="6 14" id="KW-0418">Kinase</keyword>
<dbReference type="Proteomes" id="UP001211065">
    <property type="component" value="Unassembled WGS sequence"/>
</dbReference>
<dbReference type="SMART" id="SM00220">
    <property type="entry name" value="S_TKc"/>
    <property type="match status" value="1"/>
</dbReference>
<keyword evidence="4" id="KW-0808">Transferase</keyword>
<evidence type="ECO:0000256" key="1">
    <source>
        <dbReference type="ARBA" id="ARBA00006935"/>
    </source>
</evidence>
<dbReference type="InterPro" id="IPR001849">
    <property type="entry name" value="PH_domain"/>
</dbReference>
<keyword evidence="7 8" id="KW-0067">ATP-binding</keyword>
<dbReference type="InterPro" id="IPR045270">
    <property type="entry name" value="STKc_AGC"/>
</dbReference>
<sequence length="1343" mass="152653">MSTEDSTLNKNSNGYNGEKLNPNSSLLSPKLQNSNNGIKKSFSFNNLTSNAFLGKKPSSTQVDAEKQTIPNKLTDKKINGPPEFSISTDEKEFNTILPWENFIPKQSNNDSYIVQNANSNSLNLPTAQPNNRRKSFSNMMDNIKSPRSSKREEAKQSDGVSRRSSITKNFFQSRMSSSSGEEDFKTSKTNKKFPPEFSVNIIISEPKDVAHFKTNSEETKRNSSTNSFIGQEDYILPANGFSLKVSSSHQVLMKDEEEFKEAALVCLTNSEMSSVRRKHRSMAYFKARTVGSCTVHFYTVNGTCHKLEVTPNTTLHEVRLEVESTYGNVSVIEDCKIVKLEPNGTESTVNPNTPLDFYIPNDETDIEKLNNAAGILSFKLKSKPPQWNITVEVNSEKKNRFVVVSSGTTGKEVLDLLHSIEGCSDEDRERLGLYRESNRESDAKRNSRFLELDEKPFVMNEDAKYILMDYNDANKRATKLTNIFGVSSNTNINDVISQELNAAEDTKRRNEALKSTKLTHWFGFNVEEEKRTKNRSTSEINNASVTSHLLGRFKKDQQFSVDSSFSTYNSHLGSDECLKRDNQRELPPIAQSTFSLNRQKRFEGIDNNSISSNLSLNSAVASSGKERKTNKLLDYFGVKAGEKDMTVVANLSREKVGRRIQKHHSDNTFLVRVYFGNLTYTSISLPMNATAELAMNLLFKKFNIKDNVELYGIHEYVPNTGVEKEIGKSQQIFDIMIKWEQTEMFLFKRKATKKRLRAQVLGSNSKLCDKDYQIEGEEKDISVIDLSDSLDASKRATKLTNFFGVNDKASSTIQRPFKSFRGKREAEELNKIIREMQTGLEAHVDSVVNQDSEVKAQSASRGVIQVEAISKEGWLNKEEKKVWKTCWVSINSGKLSVRYTNLKRDSVSERDTKKSDSKVIVIPLEESVVEKFQTHQNVKMYTFVILDKKKEKNTFAANSEKECDEWVTAINHARESFIKKIEERIQKRRTQTNLMELPQNLIVPGSLSKHTSIVSSTLDEGLLTEEIEEPSLSLTDFQIHKVVGKGKFAKVLLCSQKTTGKVYAMKVIQKEGENETTDACNESRILHSIIHPFIVCLLCAFQSPERLYLVMEYVNGGELFFHISNFGRFSEERVKFYSAEILLGVECLHGKGIIYRDLKLENILLSKDGHIKITDFGLSKREEDKEEDSSHVVGTLEYLAPEVLKGEKATYAADWWAYGVVLFEMLCGYHPFYSEEREYIHEFILNAPIEFPEHVSDEACDLAFKLLTRNPEKRLGSGGSGGLEIRSQKYFESIDFVKLFNKEIPVPFQPELVDDFDVRFFDEQFTEEPITPVMSSENVHLME</sequence>
<comment type="caution">
    <text evidence="14">The sequence shown here is derived from an EMBL/GenBank/DDBJ whole genome shotgun (WGS) entry which is preliminary data.</text>
</comment>
<dbReference type="Gene3D" id="1.10.510.10">
    <property type="entry name" value="Transferase(Phosphotransferase) domain 1"/>
    <property type="match status" value="1"/>
</dbReference>
<feature type="region of interest" description="Disordered" evidence="9">
    <location>
        <begin position="1"/>
        <end position="40"/>
    </location>
</feature>
<dbReference type="Pfam" id="PF00169">
    <property type="entry name" value="PH"/>
    <property type="match status" value="1"/>
</dbReference>
<dbReference type="PROSITE" id="PS00107">
    <property type="entry name" value="PROTEIN_KINASE_ATP"/>
    <property type="match status" value="1"/>
</dbReference>
<dbReference type="InterPro" id="IPR017441">
    <property type="entry name" value="Protein_kinase_ATP_BS"/>
</dbReference>
<evidence type="ECO:0000259" key="10">
    <source>
        <dbReference type="PROSITE" id="PS50003"/>
    </source>
</evidence>
<dbReference type="CDD" id="cd05123">
    <property type="entry name" value="STKc_AGC"/>
    <property type="match status" value="1"/>
</dbReference>
<dbReference type="PROSITE" id="PS50011">
    <property type="entry name" value="PROTEIN_KINASE_DOM"/>
    <property type="match status" value="1"/>
</dbReference>
<keyword evidence="15" id="KW-1185">Reference proteome</keyword>
<keyword evidence="5 8" id="KW-0547">Nucleotide-binding</keyword>
<protein>
    <submittedName>
        <fullName evidence="14">RAC-alpha serine/threonine-protein kinase</fullName>
    </submittedName>
</protein>
<evidence type="ECO:0000256" key="2">
    <source>
        <dbReference type="ARBA" id="ARBA00022527"/>
    </source>
</evidence>
<dbReference type="SUPFAM" id="SSF54236">
    <property type="entry name" value="Ubiquitin-like"/>
    <property type="match status" value="1"/>
</dbReference>
<dbReference type="FunFam" id="3.30.200.20:FF:000042">
    <property type="entry name" value="Aurora kinase A"/>
    <property type="match status" value="1"/>
</dbReference>
<evidence type="ECO:0000256" key="9">
    <source>
        <dbReference type="SAM" id="MobiDB-lite"/>
    </source>
</evidence>
<dbReference type="Gene3D" id="3.30.200.20">
    <property type="entry name" value="Phosphorylase Kinase, domain 1"/>
    <property type="match status" value="1"/>
</dbReference>
<feature type="domain" description="PH" evidence="10">
    <location>
        <begin position="868"/>
        <end position="975"/>
    </location>
</feature>
<keyword evidence="2" id="KW-0723">Serine/threonine-protein kinase</keyword>
<feature type="compositionally biased region" description="Polar residues" evidence="9">
    <location>
        <begin position="1"/>
        <end position="15"/>
    </location>
</feature>
<evidence type="ECO:0000256" key="3">
    <source>
        <dbReference type="ARBA" id="ARBA00022553"/>
    </source>
</evidence>
<dbReference type="Gene3D" id="3.10.20.90">
    <property type="entry name" value="Phosphatidylinositol 3-kinase Catalytic Subunit, Chain A, domain 1"/>
    <property type="match status" value="1"/>
</dbReference>
<dbReference type="InterPro" id="IPR000159">
    <property type="entry name" value="RA_dom"/>
</dbReference>
<dbReference type="EMBL" id="JADGJW010000070">
    <property type="protein sequence ID" value="KAJ3225137.1"/>
    <property type="molecule type" value="Genomic_DNA"/>
</dbReference>
<feature type="domain" description="AGC-kinase C-terminal" evidence="13">
    <location>
        <begin position="1292"/>
        <end position="1343"/>
    </location>
</feature>
<keyword evidence="3" id="KW-0597">Phosphoprotein</keyword>
<feature type="compositionally biased region" description="Low complexity" evidence="9">
    <location>
        <begin position="19"/>
        <end position="36"/>
    </location>
</feature>
<dbReference type="PROSITE" id="PS50200">
    <property type="entry name" value="RA"/>
    <property type="match status" value="1"/>
</dbReference>
<feature type="binding site" evidence="8">
    <location>
        <position position="1066"/>
    </location>
    <ligand>
        <name>ATP</name>
        <dbReference type="ChEBI" id="CHEBI:30616"/>
    </ligand>
</feature>
<dbReference type="SMART" id="SM00233">
    <property type="entry name" value="PH"/>
    <property type="match status" value="1"/>
</dbReference>
<feature type="region of interest" description="Disordered" evidence="9">
    <location>
        <begin position="120"/>
        <end position="190"/>
    </location>
</feature>
<dbReference type="InterPro" id="IPR000961">
    <property type="entry name" value="AGC-kinase_C"/>
</dbReference>
<name>A0AAD5U980_9FUNG</name>
<dbReference type="InterPro" id="IPR011993">
    <property type="entry name" value="PH-like_dom_sf"/>
</dbReference>
<gene>
    <name evidence="14" type="primary">AKT1</name>
    <name evidence="14" type="ORF">HK099_007342</name>
</gene>
<dbReference type="GO" id="GO:0004674">
    <property type="term" value="F:protein serine/threonine kinase activity"/>
    <property type="evidence" value="ECO:0007669"/>
    <property type="project" value="UniProtKB-KW"/>
</dbReference>
<dbReference type="SMART" id="SM00133">
    <property type="entry name" value="S_TK_X"/>
    <property type="match status" value="1"/>
</dbReference>
<dbReference type="Gene3D" id="2.30.29.30">
    <property type="entry name" value="Pleckstrin-homology domain (PH domain)/Phosphotyrosine-binding domain (PTB)"/>
    <property type="match status" value="1"/>
</dbReference>
<dbReference type="CDD" id="cd00821">
    <property type="entry name" value="PH"/>
    <property type="match status" value="1"/>
</dbReference>
<evidence type="ECO:0000256" key="4">
    <source>
        <dbReference type="ARBA" id="ARBA00022679"/>
    </source>
</evidence>
<dbReference type="PROSITE" id="PS00108">
    <property type="entry name" value="PROTEIN_KINASE_ST"/>
    <property type="match status" value="1"/>
</dbReference>
<reference evidence="14" key="1">
    <citation type="submission" date="2020-05" db="EMBL/GenBank/DDBJ databases">
        <title>Phylogenomic resolution of chytrid fungi.</title>
        <authorList>
            <person name="Stajich J.E."/>
            <person name="Amses K."/>
            <person name="Simmons R."/>
            <person name="Seto K."/>
            <person name="Myers J."/>
            <person name="Bonds A."/>
            <person name="Quandt C.A."/>
            <person name="Barry K."/>
            <person name="Liu P."/>
            <person name="Grigoriev I."/>
            <person name="Longcore J.E."/>
            <person name="James T.Y."/>
        </authorList>
    </citation>
    <scope>NUCLEOTIDE SEQUENCE</scope>
    <source>
        <strain evidence="14">JEL0476</strain>
    </source>
</reference>
<evidence type="ECO:0000313" key="14">
    <source>
        <dbReference type="EMBL" id="KAJ3225137.1"/>
    </source>
</evidence>
<evidence type="ECO:0000259" key="11">
    <source>
        <dbReference type="PROSITE" id="PS50011"/>
    </source>
</evidence>
<evidence type="ECO:0000313" key="15">
    <source>
        <dbReference type="Proteomes" id="UP001211065"/>
    </source>
</evidence>
<dbReference type="InterPro" id="IPR029071">
    <property type="entry name" value="Ubiquitin-like_domsf"/>
</dbReference>
<dbReference type="InterPro" id="IPR000719">
    <property type="entry name" value="Prot_kinase_dom"/>
</dbReference>
<organism evidence="14 15">
    <name type="scientific">Clydaea vesicula</name>
    <dbReference type="NCBI Taxonomy" id="447962"/>
    <lineage>
        <taxon>Eukaryota</taxon>
        <taxon>Fungi</taxon>
        <taxon>Fungi incertae sedis</taxon>
        <taxon>Chytridiomycota</taxon>
        <taxon>Chytridiomycota incertae sedis</taxon>
        <taxon>Chytridiomycetes</taxon>
        <taxon>Lobulomycetales</taxon>
        <taxon>Lobulomycetaceae</taxon>
        <taxon>Clydaea</taxon>
    </lineage>
</organism>
<dbReference type="Pfam" id="PF00069">
    <property type="entry name" value="Pkinase"/>
    <property type="match status" value="1"/>
</dbReference>
<dbReference type="SUPFAM" id="SSF56112">
    <property type="entry name" value="Protein kinase-like (PK-like)"/>
    <property type="match status" value="1"/>
</dbReference>
<dbReference type="SMART" id="SM00314">
    <property type="entry name" value="RA"/>
    <property type="match status" value="1"/>
</dbReference>
<evidence type="ECO:0000256" key="8">
    <source>
        <dbReference type="PROSITE-ProRule" id="PRU10141"/>
    </source>
</evidence>
<evidence type="ECO:0000256" key="5">
    <source>
        <dbReference type="ARBA" id="ARBA00022741"/>
    </source>
</evidence>
<feature type="compositionally biased region" description="Polar residues" evidence="9">
    <location>
        <begin position="120"/>
        <end position="140"/>
    </location>
</feature>
<proteinExistence type="inferred from homology"/>
<feature type="compositionally biased region" description="Polar residues" evidence="9">
    <location>
        <begin position="158"/>
        <end position="179"/>
    </location>
</feature>
<dbReference type="PANTHER" id="PTHR24351">
    <property type="entry name" value="RIBOSOMAL PROTEIN S6 KINASE"/>
    <property type="match status" value="1"/>
</dbReference>
<feature type="region of interest" description="Disordered" evidence="9">
    <location>
        <begin position="49"/>
        <end position="68"/>
    </location>
</feature>